<dbReference type="STRING" id="525904.Tter_0691"/>
<dbReference type="RefSeq" id="WP_012874643.1">
    <property type="nucleotide sequence ID" value="NC_013525.1"/>
</dbReference>
<keyword evidence="1 3" id="KW-0963">Cytoplasm</keyword>
<dbReference type="NCBIfam" id="NF003843">
    <property type="entry name" value="PRK05422.1"/>
    <property type="match status" value="1"/>
</dbReference>
<dbReference type="GO" id="GO:0070929">
    <property type="term" value="P:trans-translation"/>
    <property type="evidence" value="ECO:0007669"/>
    <property type="project" value="UniProtKB-UniRule"/>
</dbReference>
<dbReference type="HOGENOM" id="CLU_108953_2_1_0"/>
<dbReference type="NCBIfam" id="TIGR00086">
    <property type="entry name" value="smpB"/>
    <property type="match status" value="1"/>
</dbReference>
<gene>
    <name evidence="3" type="primary">smpB</name>
    <name evidence="4" type="ordered locus">Tter_0691</name>
</gene>
<name>D1CFA2_THET1</name>
<dbReference type="Proteomes" id="UP000000323">
    <property type="component" value="Chromosome 1"/>
</dbReference>
<evidence type="ECO:0000313" key="4">
    <source>
        <dbReference type="EMBL" id="ACZ41608.1"/>
    </source>
</evidence>
<dbReference type="AlphaFoldDB" id="D1CFA2"/>
<dbReference type="EMBL" id="CP001825">
    <property type="protein sequence ID" value="ACZ41608.1"/>
    <property type="molecule type" value="Genomic_DNA"/>
</dbReference>
<proteinExistence type="inferred from homology"/>
<dbReference type="PANTHER" id="PTHR30308:SF2">
    <property type="entry name" value="SSRA-BINDING PROTEIN"/>
    <property type="match status" value="1"/>
</dbReference>
<reference evidence="5" key="1">
    <citation type="journal article" date="2010" name="Stand. Genomic Sci.">
        <title>Complete genome sequence of 'Thermobaculum terrenum' type strain (YNP1).</title>
        <authorList>
            <person name="Kiss H."/>
            <person name="Cleland D."/>
            <person name="Lapidus A."/>
            <person name="Lucas S."/>
            <person name="Glavina Del Rio T."/>
            <person name="Nolan M."/>
            <person name="Tice H."/>
            <person name="Han C."/>
            <person name="Goodwin L."/>
            <person name="Pitluck S."/>
            <person name="Liolios K."/>
            <person name="Ivanova N."/>
            <person name="Mavromatis K."/>
            <person name="Ovchinnikova G."/>
            <person name="Pati A."/>
            <person name="Chen A."/>
            <person name="Palaniappan K."/>
            <person name="Land M."/>
            <person name="Hauser L."/>
            <person name="Chang Y."/>
            <person name="Jeffries C."/>
            <person name="Lu M."/>
            <person name="Brettin T."/>
            <person name="Detter J."/>
            <person name="Goker M."/>
            <person name="Tindall B."/>
            <person name="Beck B."/>
            <person name="McDermott T."/>
            <person name="Woyke T."/>
            <person name="Bristow J."/>
            <person name="Eisen J."/>
            <person name="Markowitz V."/>
            <person name="Hugenholtz P."/>
            <person name="Kyrpides N."/>
            <person name="Klenk H."/>
            <person name="Cheng J."/>
        </authorList>
    </citation>
    <scope>NUCLEOTIDE SEQUENCE [LARGE SCALE GENOMIC DNA]</scope>
    <source>
        <strain evidence="5">ATCC BAA-798 / YNP1</strain>
    </source>
</reference>
<organism evidence="4 5">
    <name type="scientific">Thermobaculum terrenum (strain ATCC BAA-798 / CCMEE 7001 / YNP1)</name>
    <dbReference type="NCBI Taxonomy" id="525904"/>
    <lineage>
        <taxon>Bacteria</taxon>
        <taxon>Bacillati</taxon>
        <taxon>Chloroflexota</taxon>
        <taxon>Chloroflexia</taxon>
        <taxon>Candidatus Thermobaculales</taxon>
        <taxon>Candidatus Thermobaculaceae</taxon>
        <taxon>Thermobaculum</taxon>
    </lineage>
</organism>
<dbReference type="SUPFAM" id="SSF74982">
    <property type="entry name" value="Small protein B (SmpB)"/>
    <property type="match status" value="1"/>
</dbReference>
<keyword evidence="5" id="KW-1185">Reference proteome</keyword>
<dbReference type="GO" id="GO:0070930">
    <property type="term" value="P:trans-translation-dependent protein tagging"/>
    <property type="evidence" value="ECO:0007669"/>
    <property type="project" value="TreeGrafter"/>
</dbReference>
<dbReference type="Gene3D" id="2.40.280.10">
    <property type="match status" value="1"/>
</dbReference>
<dbReference type="HAMAP" id="MF_00023">
    <property type="entry name" value="SmpB"/>
    <property type="match status" value="1"/>
</dbReference>
<sequence length="161" mass="18430">MSKTQQSSAEGQKTIAVNRKAFHDYAIEDKIEAGLALTGSEIKSIRQGKVNLRDAYARVENGEAWVYNMHISPYEQSGKYFNHDPLRPRKLLLHRKEIASLAGKQQIRGYTLVPLRLYLKNGIAKIEIALAKGKREYDKRQAIAERDAQREIQAAMKHRVR</sequence>
<evidence type="ECO:0000256" key="3">
    <source>
        <dbReference type="HAMAP-Rule" id="MF_00023"/>
    </source>
</evidence>
<dbReference type="PANTHER" id="PTHR30308">
    <property type="entry name" value="TMRNA-BINDING COMPONENT OF TRANS-TRANSLATION TAGGING COMPLEX"/>
    <property type="match status" value="1"/>
</dbReference>
<evidence type="ECO:0000256" key="2">
    <source>
        <dbReference type="ARBA" id="ARBA00022884"/>
    </source>
</evidence>
<protein>
    <recommendedName>
        <fullName evidence="3">SsrA-binding protein</fullName>
    </recommendedName>
    <alternativeName>
        <fullName evidence="3">Small protein B</fullName>
    </alternativeName>
</protein>
<keyword evidence="2 3" id="KW-0694">RNA-binding</keyword>
<comment type="function">
    <text evidence="3">Required for rescue of stalled ribosomes mediated by trans-translation. Binds to transfer-messenger RNA (tmRNA), required for stable association of tmRNA with ribosomes. tmRNA and SmpB together mimic tRNA shape, replacing the anticodon stem-loop with SmpB. tmRNA is encoded by the ssrA gene; the 2 termini fold to resemble tRNA(Ala) and it encodes a 'tag peptide', a short internal open reading frame. During trans-translation Ala-aminoacylated tmRNA acts like a tRNA, entering the A-site of stalled ribosomes, displacing the stalled mRNA. The ribosome then switches to translate the ORF on the tmRNA; the nascent peptide is terminated with the 'tag peptide' encoded by the tmRNA and targeted for degradation. The ribosome is freed to recommence translation, which seems to be the essential function of trans-translation.</text>
</comment>
<comment type="subcellular location">
    <subcellularLocation>
        <location evidence="3">Cytoplasm</location>
    </subcellularLocation>
    <text evidence="3">The tmRNA-SmpB complex associates with stalled 70S ribosomes.</text>
</comment>
<dbReference type="Pfam" id="PF01668">
    <property type="entry name" value="SmpB"/>
    <property type="match status" value="1"/>
</dbReference>
<dbReference type="GO" id="GO:0005829">
    <property type="term" value="C:cytosol"/>
    <property type="evidence" value="ECO:0007669"/>
    <property type="project" value="TreeGrafter"/>
</dbReference>
<dbReference type="OrthoDB" id="9805462at2"/>
<dbReference type="InterPro" id="IPR020081">
    <property type="entry name" value="SsrA-bd_prot_CS"/>
</dbReference>
<dbReference type="KEGG" id="ttr:Tter_0691"/>
<accession>D1CFA2</accession>
<dbReference type="CDD" id="cd09294">
    <property type="entry name" value="SmpB"/>
    <property type="match status" value="1"/>
</dbReference>
<evidence type="ECO:0000313" key="5">
    <source>
        <dbReference type="Proteomes" id="UP000000323"/>
    </source>
</evidence>
<dbReference type="eggNOG" id="COG0691">
    <property type="taxonomic scope" value="Bacteria"/>
</dbReference>
<dbReference type="PROSITE" id="PS01317">
    <property type="entry name" value="SSRP"/>
    <property type="match status" value="1"/>
</dbReference>
<dbReference type="InterPro" id="IPR000037">
    <property type="entry name" value="SsrA-bd_prot"/>
</dbReference>
<evidence type="ECO:0000256" key="1">
    <source>
        <dbReference type="ARBA" id="ARBA00022490"/>
    </source>
</evidence>
<dbReference type="GO" id="GO:0003723">
    <property type="term" value="F:RNA binding"/>
    <property type="evidence" value="ECO:0007669"/>
    <property type="project" value="UniProtKB-UniRule"/>
</dbReference>
<comment type="similarity">
    <text evidence="3">Belongs to the SmpB family.</text>
</comment>
<dbReference type="InterPro" id="IPR023620">
    <property type="entry name" value="SmpB"/>
</dbReference>